<feature type="compositionally biased region" description="Polar residues" evidence="11">
    <location>
        <begin position="405"/>
        <end position="426"/>
    </location>
</feature>
<dbReference type="InterPro" id="IPR040757">
    <property type="entry name" value="Regnase_1/ZC3H12_C"/>
</dbReference>
<dbReference type="Proteomes" id="UP001152747">
    <property type="component" value="Unassembled WGS sequence"/>
</dbReference>
<sequence length="561" mass="63302">MDPMRTHAPLRRTSGQLQNLRVATINDFDSCYSSSSCDDISHASLSRESSDSSRNNEPTSSGSGSGSRPIMANNIYYPNYNYNLSQSPNQFAAGGKASEELADYAIKLGFSMDQMRYALNQTGELGHEDRMLAELLKTGKGNSEHVQKPRMQPKTSTNPADLLRTIVIDGSNVAMAHGRKEVFSCAGIRDCVNFFLDRGHRDIYVFIPQYRREQPRADSPITDQHILDELEPFIKYTPSRNINGRRVVCHDDLYILRTAQDKDAVIVSNDEYRDLTKKNPTWRTLVEQRQLMFTIVDDKFVPPDDPMGRYGPRLDQFLSKAQVLPSAQICPYARKCTYGNKCKYYHPERINGAPSVTDRLMKENQQKKSLSAVKSMQYEMFKNKHCSLSRTQSLNMVQPGEIAPNHQQIPGQYSSPHQPIQHVNSAPWQQQNQQYLQPPPIHHNNSNSNSRQSVSRNSSMPLSPVNRGPFESPNSSQTHLYAPSTAIWGNSELSVGPLSTRHNLPDHLINADPRSRVQYHLSNIFPEHVVEAVMTANPGESNPQIICEKILNMGRGFKLGQ</sequence>
<dbReference type="GO" id="GO:0005634">
    <property type="term" value="C:nucleus"/>
    <property type="evidence" value="ECO:0007669"/>
    <property type="project" value="TreeGrafter"/>
</dbReference>
<dbReference type="PANTHER" id="PTHR12876">
    <property type="entry name" value="N4BP1-RELATED"/>
    <property type="match status" value="1"/>
</dbReference>
<dbReference type="InterPro" id="IPR000571">
    <property type="entry name" value="Znf_CCCH"/>
</dbReference>
<evidence type="ECO:0000256" key="3">
    <source>
        <dbReference type="ARBA" id="ARBA00022722"/>
    </source>
</evidence>
<keyword evidence="6 10" id="KW-0863">Zinc-finger</keyword>
<keyword evidence="7" id="KW-0378">Hydrolase</keyword>
<evidence type="ECO:0000313" key="14">
    <source>
        <dbReference type="Proteomes" id="UP001152747"/>
    </source>
</evidence>
<dbReference type="GO" id="GO:0008270">
    <property type="term" value="F:zinc ion binding"/>
    <property type="evidence" value="ECO:0007669"/>
    <property type="project" value="UniProtKB-KW"/>
</dbReference>
<dbReference type="Pfam" id="PF18039">
    <property type="entry name" value="UBA_6"/>
    <property type="match status" value="1"/>
</dbReference>
<dbReference type="OrthoDB" id="392925at2759"/>
<keyword evidence="3" id="KW-0540">Nuclease</keyword>
<keyword evidence="14" id="KW-1185">Reference proteome</keyword>
<comment type="cofactor">
    <cofactor evidence="1">
        <name>Mg(2+)</name>
        <dbReference type="ChEBI" id="CHEBI:18420"/>
    </cofactor>
</comment>
<keyword evidence="5" id="KW-0255">Endonuclease</keyword>
<feature type="compositionally biased region" description="Low complexity" evidence="11">
    <location>
        <begin position="427"/>
        <end position="436"/>
    </location>
</feature>
<comment type="similarity">
    <text evidence="2">Belongs to the ZC3H12 family.</text>
</comment>
<dbReference type="AlphaFoldDB" id="A0A9P1MXC4"/>
<name>A0A9P1MXC4_9PELO</name>
<dbReference type="InterPro" id="IPR051101">
    <property type="entry name" value="ZC3H12/N4BP1_RNase_Reg"/>
</dbReference>
<dbReference type="GO" id="GO:0003729">
    <property type="term" value="F:mRNA binding"/>
    <property type="evidence" value="ECO:0007669"/>
    <property type="project" value="TreeGrafter"/>
</dbReference>
<comment type="caution">
    <text evidence="13">The sequence shown here is derived from an EMBL/GenBank/DDBJ whole genome shotgun (WGS) entry which is preliminary data.</text>
</comment>
<dbReference type="InterPro" id="IPR021869">
    <property type="entry name" value="RNase_Zc3h12_NYN"/>
</dbReference>
<evidence type="ECO:0000256" key="9">
    <source>
        <dbReference type="ARBA" id="ARBA00022842"/>
    </source>
</evidence>
<feature type="zinc finger region" description="C3H1-type" evidence="10">
    <location>
        <begin position="324"/>
        <end position="349"/>
    </location>
</feature>
<dbReference type="InterPro" id="IPR040546">
    <property type="entry name" value="Rege-1_UBA-like"/>
</dbReference>
<keyword evidence="4 10" id="KW-0479">Metal-binding</keyword>
<dbReference type="Pfam" id="PF11977">
    <property type="entry name" value="RNase_Zc3h12a"/>
    <property type="match status" value="1"/>
</dbReference>
<evidence type="ECO:0000256" key="4">
    <source>
        <dbReference type="ARBA" id="ARBA00022723"/>
    </source>
</evidence>
<proteinExistence type="inferred from homology"/>
<dbReference type="GO" id="GO:0004521">
    <property type="term" value="F:RNA endonuclease activity"/>
    <property type="evidence" value="ECO:0007669"/>
    <property type="project" value="TreeGrafter"/>
</dbReference>
<feature type="compositionally biased region" description="Low complexity" evidence="11">
    <location>
        <begin position="444"/>
        <end position="459"/>
    </location>
</feature>
<evidence type="ECO:0000256" key="1">
    <source>
        <dbReference type="ARBA" id="ARBA00001946"/>
    </source>
</evidence>
<evidence type="ECO:0000256" key="11">
    <source>
        <dbReference type="SAM" id="MobiDB-lite"/>
    </source>
</evidence>
<dbReference type="FunFam" id="3.40.50.11980:FF:000001">
    <property type="entry name" value="ZC3H12A isoform 1"/>
    <property type="match status" value="1"/>
</dbReference>
<keyword evidence="9" id="KW-0460">Magnesium</keyword>
<protein>
    <recommendedName>
        <fullName evidence="12">C3H1-type domain-containing protein</fullName>
    </recommendedName>
</protein>
<dbReference type="EMBL" id="CANHGI010000001">
    <property type="protein sequence ID" value="CAI5439419.1"/>
    <property type="molecule type" value="Genomic_DNA"/>
</dbReference>
<evidence type="ECO:0000259" key="12">
    <source>
        <dbReference type="PROSITE" id="PS50103"/>
    </source>
</evidence>
<accession>A0A9P1MXC4</accession>
<evidence type="ECO:0000256" key="10">
    <source>
        <dbReference type="PROSITE-ProRule" id="PRU00723"/>
    </source>
</evidence>
<dbReference type="Gene3D" id="3.40.50.11980">
    <property type="match status" value="1"/>
</dbReference>
<keyword evidence="8 10" id="KW-0862">Zinc</keyword>
<dbReference type="GO" id="GO:0036464">
    <property type="term" value="C:cytoplasmic ribonucleoprotein granule"/>
    <property type="evidence" value="ECO:0007669"/>
    <property type="project" value="TreeGrafter"/>
</dbReference>
<feature type="region of interest" description="Disordered" evidence="11">
    <location>
        <begin position="42"/>
        <end position="70"/>
    </location>
</feature>
<organism evidence="13 14">
    <name type="scientific">Caenorhabditis angaria</name>
    <dbReference type="NCBI Taxonomy" id="860376"/>
    <lineage>
        <taxon>Eukaryota</taxon>
        <taxon>Metazoa</taxon>
        <taxon>Ecdysozoa</taxon>
        <taxon>Nematoda</taxon>
        <taxon>Chromadorea</taxon>
        <taxon>Rhabditida</taxon>
        <taxon>Rhabditina</taxon>
        <taxon>Rhabditomorpha</taxon>
        <taxon>Rhabditoidea</taxon>
        <taxon>Rhabditidae</taxon>
        <taxon>Peloderinae</taxon>
        <taxon>Caenorhabditis</taxon>
    </lineage>
</organism>
<feature type="region of interest" description="Disordered" evidence="11">
    <location>
        <begin position="402"/>
        <end position="478"/>
    </location>
</feature>
<dbReference type="PROSITE" id="PS50103">
    <property type="entry name" value="ZF_C3H1"/>
    <property type="match status" value="1"/>
</dbReference>
<evidence type="ECO:0000313" key="13">
    <source>
        <dbReference type="EMBL" id="CAI5439419.1"/>
    </source>
</evidence>
<reference evidence="13" key="1">
    <citation type="submission" date="2022-11" db="EMBL/GenBank/DDBJ databases">
        <authorList>
            <person name="Kikuchi T."/>
        </authorList>
    </citation>
    <scope>NUCLEOTIDE SEQUENCE</scope>
    <source>
        <strain evidence="13">PS1010</strain>
    </source>
</reference>
<evidence type="ECO:0000256" key="7">
    <source>
        <dbReference type="ARBA" id="ARBA00022801"/>
    </source>
</evidence>
<dbReference type="PANTHER" id="PTHR12876:SF37">
    <property type="entry name" value="ENDORIBONUCLEASE REGE-1-RELATED"/>
    <property type="match status" value="1"/>
</dbReference>
<evidence type="ECO:0000256" key="2">
    <source>
        <dbReference type="ARBA" id="ARBA00010922"/>
    </source>
</evidence>
<dbReference type="GO" id="GO:0016787">
    <property type="term" value="F:hydrolase activity"/>
    <property type="evidence" value="ECO:0007669"/>
    <property type="project" value="UniProtKB-KW"/>
</dbReference>
<gene>
    <name evidence="13" type="ORF">CAMP_LOCUS2056</name>
</gene>
<dbReference type="Pfam" id="PF18561">
    <property type="entry name" value="Regnase_1_C"/>
    <property type="match status" value="1"/>
</dbReference>
<evidence type="ECO:0000256" key="5">
    <source>
        <dbReference type="ARBA" id="ARBA00022759"/>
    </source>
</evidence>
<feature type="domain" description="C3H1-type" evidence="12">
    <location>
        <begin position="324"/>
        <end position="349"/>
    </location>
</feature>
<evidence type="ECO:0000256" key="8">
    <source>
        <dbReference type="ARBA" id="ARBA00022833"/>
    </source>
</evidence>
<evidence type="ECO:0000256" key="6">
    <source>
        <dbReference type="ARBA" id="ARBA00022771"/>
    </source>
</evidence>